<name>A0A8T2JS21_9PIPI</name>
<sequence>MGKKRKFSSLEFTLIVLVLIMTAVAITLVALFATGQCGYKDDSTVIPPFVPQCPDTNINLRIDCIPDQVASEVCFCKSV</sequence>
<dbReference type="AlphaFoldDB" id="A0A8T2JS21"/>
<dbReference type="EMBL" id="JAACNH010000004">
    <property type="protein sequence ID" value="KAG8445216.1"/>
    <property type="molecule type" value="Genomic_DNA"/>
</dbReference>
<keyword evidence="3" id="KW-1185">Reference proteome</keyword>
<protein>
    <submittedName>
        <fullName evidence="2">Uncharacterized protein</fullName>
    </submittedName>
</protein>
<keyword evidence="1" id="KW-0472">Membrane</keyword>
<keyword evidence="1" id="KW-0812">Transmembrane</keyword>
<reference evidence="2" key="1">
    <citation type="thesis" date="2020" institute="ProQuest LLC" country="789 East Eisenhower Parkway, Ann Arbor, MI, USA">
        <title>Comparative Genomics and Chromosome Evolution.</title>
        <authorList>
            <person name="Mudd A.B."/>
        </authorList>
    </citation>
    <scope>NUCLEOTIDE SEQUENCE</scope>
    <source>
        <strain evidence="2">Female2</strain>
        <tissue evidence="2">Blood</tissue>
    </source>
</reference>
<proteinExistence type="predicted"/>
<gene>
    <name evidence="2" type="ORF">GDO86_010119</name>
</gene>
<keyword evidence="1" id="KW-1133">Transmembrane helix</keyword>
<dbReference type="Proteomes" id="UP000812440">
    <property type="component" value="Chromosome 5"/>
</dbReference>
<dbReference type="OrthoDB" id="10479748at2759"/>
<evidence type="ECO:0000313" key="2">
    <source>
        <dbReference type="EMBL" id="KAG8445216.1"/>
    </source>
</evidence>
<evidence type="ECO:0000313" key="3">
    <source>
        <dbReference type="Proteomes" id="UP000812440"/>
    </source>
</evidence>
<evidence type="ECO:0000256" key="1">
    <source>
        <dbReference type="SAM" id="Phobius"/>
    </source>
</evidence>
<organism evidence="2 3">
    <name type="scientific">Hymenochirus boettgeri</name>
    <name type="common">Congo dwarf clawed frog</name>
    <dbReference type="NCBI Taxonomy" id="247094"/>
    <lineage>
        <taxon>Eukaryota</taxon>
        <taxon>Metazoa</taxon>
        <taxon>Chordata</taxon>
        <taxon>Craniata</taxon>
        <taxon>Vertebrata</taxon>
        <taxon>Euteleostomi</taxon>
        <taxon>Amphibia</taxon>
        <taxon>Batrachia</taxon>
        <taxon>Anura</taxon>
        <taxon>Pipoidea</taxon>
        <taxon>Pipidae</taxon>
        <taxon>Pipinae</taxon>
        <taxon>Hymenochirus</taxon>
    </lineage>
</organism>
<feature type="transmembrane region" description="Helical" evidence="1">
    <location>
        <begin position="12"/>
        <end position="33"/>
    </location>
</feature>
<accession>A0A8T2JS21</accession>
<comment type="caution">
    <text evidence="2">The sequence shown here is derived from an EMBL/GenBank/DDBJ whole genome shotgun (WGS) entry which is preliminary data.</text>
</comment>